<proteinExistence type="predicted"/>
<keyword evidence="1" id="KW-0175">Coiled coil</keyword>
<dbReference type="GO" id="GO:0060628">
    <property type="term" value="P:regulation of ER to Golgi vesicle-mediated transport"/>
    <property type="evidence" value="ECO:0007669"/>
    <property type="project" value="TreeGrafter"/>
</dbReference>
<dbReference type="PANTHER" id="PTHR13520">
    <property type="entry name" value="RAD50-INTERACTING PROTEIN 1 RINT-1"/>
    <property type="match status" value="1"/>
</dbReference>
<name>A0A9P4HXW0_9PEZI</name>
<evidence type="ECO:0000256" key="1">
    <source>
        <dbReference type="SAM" id="Coils"/>
    </source>
</evidence>
<dbReference type="Pfam" id="PF04437">
    <property type="entry name" value="RINT1_TIP1"/>
    <property type="match status" value="1"/>
</dbReference>
<sequence length="835" mass="93363">MDDTVDRVAAYLDDQVQTAADLSSLDALLASLHTQHGLLRQQLEEAEKDCEEARHAADDHMSQLHNQAARFQNAQGDIDRRLKIITQSDTSDDAVPRFEARMAKLRTLDVTSAYIELLKEVDSLSQESYSALKESPETALRSYHQLQRLLMSLVPLQEVAEGAAPHLLDHVARMAGNLRGQLYDAFAADLEAVLKKLDWPKRPELALLGSLQEDWTRSVIRLLDLQQPELEAKAQSGSDSQIDKAPSVLLPLAVLVQPLEMRFRYHFDGDKPTNRLDKPEYFLSHILDLLSSYNGFVVDNLQPILLNCFRRSDIGFNAVYIDATSALITALLPMLRAKIHALLPQVANQPQLLSHLIHEIINFDTTIRDDWRYDGGYGVEGWKGLAWEVLVKQDWFGRWLQVEKDFALARYQSIIDSQDSGELDYESVDPSTTKPTKQAIRVNDLLETITDRYRPLSSFSQKLTFLIDIQISIFDRFHERLHSALEAYLTMTSSVGRAVQGISREEQAKLQGVEGLDRLCRVFGSADYLERAMRDWSDDVFFLELWEELQDRARDGRKTVAGQLSVTDIATRTSSTVGTQDDTGALFDETAGAYQRLRIRSEGIIADVLGNRIRDELRPYRNINPWSTLNSGSSTPAQIHAPAPTAELDPLLEYLAISLSFLSRALARGPLRRIVRQACSVLQAQLWDGVLVRHSFSTAGALQLDTDLRAISQALDRFAGQGVADAGLRRLKDGLRLLSLPVRGRGKDRQGGADEGDVVEVENWGEGSGEGDEEVNGQVREDGSSEKAGLGLWEVEKRVFADNAQARLVLEELCLDSISEAEARSVLGRRIELGS</sequence>
<dbReference type="Gene3D" id="1.20.58.1420">
    <property type="entry name" value="Dsl1p vesicle tethering complex, Tip20p subunit, domain B"/>
    <property type="match status" value="1"/>
</dbReference>
<comment type="caution">
    <text evidence="3">The sequence shown here is derived from an EMBL/GenBank/DDBJ whole genome shotgun (WGS) entry which is preliminary data.</text>
</comment>
<dbReference type="GO" id="GO:0070939">
    <property type="term" value="C:Dsl1/NZR complex"/>
    <property type="evidence" value="ECO:0007669"/>
    <property type="project" value="InterPro"/>
</dbReference>
<feature type="region of interest" description="Disordered" evidence="2">
    <location>
        <begin position="763"/>
        <end position="783"/>
    </location>
</feature>
<evidence type="ECO:0000313" key="3">
    <source>
        <dbReference type="EMBL" id="KAF2087230.1"/>
    </source>
</evidence>
<dbReference type="GO" id="GO:0006890">
    <property type="term" value="P:retrograde vesicle-mediated transport, Golgi to endoplasmic reticulum"/>
    <property type="evidence" value="ECO:0007669"/>
    <property type="project" value="InterPro"/>
</dbReference>
<dbReference type="Gene3D" id="1.20.58.670">
    <property type="entry name" value="Dsl1p vesicle tethering complex, Tip20p subunit, domain D"/>
    <property type="match status" value="1"/>
</dbReference>
<dbReference type="AlphaFoldDB" id="A0A9P4HXW0"/>
<organism evidence="3 4">
    <name type="scientific">Saccharata proteae CBS 121410</name>
    <dbReference type="NCBI Taxonomy" id="1314787"/>
    <lineage>
        <taxon>Eukaryota</taxon>
        <taxon>Fungi</taxon>
        <taxon>Dikarya</taxon>
        <taxon>Ascomycota</taxon>
        <taxon>Pezizomycotina</taxon>
        <taxon>Dothideomycetes</taxon>
        <taxon>Dothideomycetes incertae sedis</taxon>
        <taxon>Botryosphaeriales</taxon>
        <taxon>Saccharataceae</taxon>
        <taxon>Saccharata</taxon>
    </lineage>
</organism>
<keyword evidence="4" id="KW-1185">Reference proteome</keyword>
<reference evidence="3" key="1">
    <citation type="journal article" date="2020" name="Stud. Mycol.">
        <title>101 Dothideomycetes genomes: a test case for predicting lifestyles and emergence of pathogens.</title>
        <authorList>
            <person name="Haridas S."/>
            <person name="Albert R."/>
            <person name="Binder M."/>
            <person name="Bloem J."/>
            <person name="Labutti K."/>
            <person name="Salamov A."/>
            <person name="Andreopoulos B."/>
            <person name="Baker S."/>
            <person name="Barry K."/>
            <person name="Bills G."/>
            <person name="Bluhm B."/>
            <person name="Cannon C."/>
            <person name="Castanera R."/>
            <person name="Culley D."/>
            <person name="Daum C."/>
            <person name="Ezra D."/>
            <person name="Gonzalez J."/>
            <person name="Henrissat B."/>
            <person name="Kuo A."/>
            <person name="Liang C."/>
            <person name="Lipzen A."/>
            <person name="Lutzoni F."/>
            <person name="Magnuson J."/>
            <person name="Mondo S."/>
            <person name="Nolan M."/>
            <person name="Ohm R."/>
            <person name="Pangilinan J."/>
            <person name="Park H.-J."/>
            <person name="Ramirez L."/>
            <person name="Alfaro M."/>
            <person name="Sun H."/>
            <person name="Tritt A."/>
            <person name="Yoshinaga Y."/>
            <person name="Zwiers L.-H."/>
            <person name="Turgeon B."/>
            <person name="Goodwin S."/>
            <person name="Spatafora J."/>
            <person name="Crous P."/>
            <person name="Grigoriev I."/>
        </authorList>
    </citation>
    <scope>NUCLEOTIDE SEQUENCE</scope>
    <source>
        <strain evidence="3">CBS 121410</strain>
    </source>
</reference>
<accession>A0A9P4HXW0</accession>
<feature type="coiled-coil region" evidence="1">
    <location>
        <begin position="29"/>
        <end position="63"/>
    </location>
</feature>
<dbReference type="InterPro" id="IPR007528">
    <property type="entry name" value="RINT1_Tip20"/>
</dbReference>
<dbReference type="InterPro" id="IPR042044">
    <property type="entry name" value="EXOC6PINT-1/Sec15/Tip20_C_dom2"/>
</dbReference>
<dbReference type="InterPro" id="IPR042042">
    <property type="entry name" value="Tip20p_domB"/>
</dbReference>
<dbReference type="PROSITE" id="PS51386">
    <property type="entry name" value="RINT1_TIP20"/>
    <property type="match status" value="1"/>
</dbReference>
<dbReference type="PANTHER" id="PTHR13520:SF0">
    <property type="entry name" value="RAD50-INTERACTING PROTEIN 1"/>
    <property type="match status" value="1"/>
</dbReference>
<dbReference type="GO" id="GO:0006888">
    <property type="term" value="P:endoplasmic reticulum to Golgi vesicle-mediated transport"/>
    <property type="evidence" value="ECO:0007669"/>
    <property type="project" value="InterPro"/>
</dbReference>
<dbReference type="EMBL" id="ML978721">
    <property type="protein sequence ID" value="KAF2087230.1"/>
    <property type="molecule type" value="Genomic_DNA"/>
</dbReference>
<protein>
    <submittedName>
        <fullName evidence="3">RINT-1 family protein</fullName>
    </submittedName>
</protein>
<evidence type="ECO:0000313" key="4">
    <source>
        <dbReference type="Proteomes" id="UP000799776"/>
    </source>
</evidence>
<gene>
    <name evidence="3" type="ORF">K490DRAFT_42836</name>
</gene>
<dbReference type="OrthoDB" id="2189254at2759"/>
<dbReference type="Proteomes" id="UP000799776">
    <property type="component" value="Unassembled WGS sequence"/>
</dbReference>
<evidence type="ECO:0000256" key="2">
    <source>
        <dbReference type="SAM" id="MobiDB-lite"/>
    </source>
</evidence>